<dbReference type="Proteomes" id="UP001597314">
    <property type="component" value="Unassembled WGS sequence"/>
</dbReference>
<dbReference type="EMBL" id="JBHUIW010000008">
    <property type="protein sequence ID" value="MFD2182296.1"/>
    <property type="molecule type" value="Genomic_DNA"/>
</dbReference>
<dbReference type="RefSeq" id="WP_378477477.1">
    <property type="nucleotide sequence ID" value="NZ_JBHUIW010000008.1"/>
</dbReference>
<feature type="domain" description="HPr kinase/phosphorylase C-terminal" evidence="1">
    <location>
        <begin position="9"/>
        <end position="86"/>
    </location>
</feature>
<accession>A0ABW5AHZ9</accession>
<dbReference type="InterPro" id="IPR027417">
    <property type="entry name" value="P-loop_NTPase"/>
</dbReference>
<reference evidence="3" key="1">
    <citation type="journal article" date="2019" name="Int. J. Syst. Evol. Microbiol.">
        <title>The Global Catalogue of Microorganisms (GCM) 10K type strain sequencing project: providing services to taxonomists for standard genome sequencing and annotation.</title>
        <authorList>
            <consortium name="The Broad Institute Genomics Platform"/>
            <consortium name="The Broad Institute Genome Sequencing Center for Infectious Disease"/>
            <person name="Wu L."/>
            <person name="Ma J."/>
        </authorList>
    </citation>
    <scope>NUCLEOTIDE SEQUENCE [LARGE SCALE GENOMIC DNA]</scope>
    <source>
        <strain evidence="3">CGMCC 1.6774</strain>
    </source>
</reference>
<sequence length="156" mass="15893">MTPSTVTPTIHATAVLVGRCAVLIRGPSGSGKSRLALRLIEAAVTAGGFARLVADDRTIVTAVGGRLLARPPENLAGMIEVRGIGVDRHPHEPVAVVGLVVDLADPQAERLPAASDARVVLEGVSMPRLRLPAGVDPLPAVLAALARLGPAPVAPP</sequence>
<dbReference type="GO" id="GO:0016301">
    <property type="term" value="F:kinase activity"/>
    <property type="evidence" value="ECO:0007669"/>
    <property type="project" value="UniProtKB-KW"/>
</dbReference>
<dbReference type="SUPFAM" id="SSF53795">
    <property type="entry name" value="PEP carboxykinase-like"/>
    <property type="match status" value="1"/>
</dbReference>
<evidence type="ECO:0000313" key="3">
    <source>
        <dbReference type="Proteomes" id="UP001597314"/>
    </source>
</evidence>
<proteinExistence type="predicted"/>
<dbReference type="Pfam" id="PF07475">
    <property type="entry name" value="Hpr_kinase_C"/>
    <property type="match status" value="1"/>
</dbReference>
<organism evidence="2 3">
    <name type="scientific">Rhodoplanes azumiensis</name>
    <dbReference type="NCBI Taxonomy" id="1897628"/>
    <lineage>
        <taxon>Bacteria</taxon>
        <taxon>Pseudomonadati</taxon>
        <taxon>Pseudomonadota</taxon>
        <taxon>Alphaproteobacteria</taxon>
        <taxon>Hyphomicrobiales</taxon>
        <taxon>Nitrobacteraceae</taxon>
        <taxon>Rhodoplanes</taxon>
    </lineage>
</organism>
<gene>
    <name evidence="2" type="ORF">ACFSOX_09045</name>
</gene>
<evidence type="ECO:0000313" key="2">
    <source>
        <dbReference type="EMBL" id="MFD2182296.1"/>
    </source>
</evidence>
<dbReference type="CDD" id="cd01918">
    <property type="entry name" value="HprK_C"/>
    <property type="match status" value="1"/>
</dbReference>
<dbReference type="Gene3D" id="3.40.50.300">
    <property type="entry name" value="P-loop containing nucleotide triphosphate hydrolases"/>
    <property type="match status" value="1"/>
</dbReference>
<keyword evidence="3" id="KW-1185">Reference proteome</keyword>
<keyword evidence="2" id="KW-0418">Kinase</keyword>
<keyword evidence="2" id="KW-0808">Transferase</keyword>
<evidence type="ECO:0000259" key="1">
    <source>
        <dbReference type="Pfam" id="PF07475"/>
    </source>
</evidence>
<name>A0ABW5AHZ9_9BRAD</name>
<protein>
    <submittedName>
        <fullName evidence="2">HPr kinase/phosphorylase</fullName>
    </submittedName>
</protein>
<dbReference type="InterPro" id="IPR011104">
    <property type="entry name" value="Hpr_kin/Pase_C"/>
</dbReference>
<comment type="caution">
    <text evidence="2">The sequence shown here is derived from an EMBL/GenBank/DDBJ whole genome shotgun (WGS) entry which is preliminary data.</text>
</comment>